<evidence type="ECO:0000256" key="1">
    <source>
        <dbReference type="ARBA" id="ARBA00023157"/>
    </source>
</evidence>
<dbReference type="SMART" id="SM00741">
    <property type="entry name" value="SapB"/>
    <property type="match status" value="1"/>
</dbReference>
<evidence type="ECO:0000313" key="4">
    <source>
        <dbReference type="EMBL" id="KAK4469695.1"/>
    </source>
</evidence>
<evidence type="ECO:0000313" key="5">
    <source>
        <dbReference type="Proteomes" id="UP001292079"/>
    </source>
</evidence>
<protein>
    <recommendedName>
        <fullName evidence="3">Saposin B-type domain-containing protein</fullName>
    </recommendedName>
</protein>
<proteinExistence type="predicted"/>
<keyword evidence="5" id="KW-1185">Reference proteome</keyword>
<name>A0AAE1Z9I5_SCHME</name>
<dbReference type="Proteomes" id="UP001292079">
    <property type="component" value="Unassembled WGS sequence"/>
</dbReference>
<evidence type="ECO:0000259" key="3">
    <source>
        <dbReference type="PROSITE" id="PS50015"/>
    </source>
</evidence>
<feature type="domain" description="Saposin B-type" evidence="3">
    <location>
        <begin position="87"/>
        <end position="169"/>
    </location>
</feature>
<feature type="signal peptide" evidence="2">
    <location>
        <begin position="1"/>
        <end position="22"/>
    </location>
</feature>
<sequence>MKLYCSLLQFITLLLLCTLTNQVEISSLYEKLSSIKPNRNNINGNLELYNKRESELEKIKLYHESKNKLVLYTENERKKLGIDNETALGKCDACIAGIGLLHFLLSDKFWIETYRSIGQEICEIIPSDSLQQTCMSYVSIFLEPALSIMANAVKPEYICKNLQECQNSTMINF</sequence>
<dbReference type="EMBL" id="JALJAT010000005">
    <property type="protein sequence ID" value="KAK4469695.1"/>
    <property type="molecule type" value="Genomic_DNA"/>
</dbReference>
<organism evidence="4 5">
    <name type="scientific">Schistosoma mekongi</name>
    <name type="common">Parasitic worm</name>
    <dbReference type="NCBI Taxonomy" id="38744"/>
    <lineage>
        <taxon>Eukaryota</taxon>
        <taxon>Metazoa</taxon>
        <taxon>Spiralia</taxon>
        <taxon>Lophotrochozoa</taxon>
        <taxon>Platyhelminthes</taxon>
        <taxon>Trematoda</taxon>
        <taxon>Digenea</taxon>
        <taxon>Strigeidida</taxon>
        <taxon>Schistosomatoidea</taxon>
        <taxon>Schistosomatidae</taxon>
        <taxon>Schistosoma</taxon>
    </lineage>
</organism>
<dbReference type="PROSITE" id="PS50015">
    <property type="entry name" value="SAP_B"/>
    <property type="match status" value="1"/>
</dbReference>
<dbReference type="Gene3D" id="1.10.225.10">
    <property type="entry name" value="Saposin-like"/>
    <property type="match status" value="1"/>
</dbReference>
<dbReference type="AlphaFoldDB" id="A0AAE1Z9I5"/>
<keyword evidence="1" id="KW-1015">Disulfide bond</keyword>
<dbReference type="SUPFAM" id="SSF47862">
    <property type="entry name" value="Saposin"/>
    <property type="match status" value="1"/>
</dbReference>
<evidence type="ECO:0000256" key="2">
    <source>
        <dbReference type="SAM" id="SignalP"/>
    </source>
</evidence>
<reference evidence="4" key="1">
    <citation type="submission" date="2022-04" db="EMBL/GenBank/DDBJ databases">
        <authorList>
            <person name="Xu L."/>
            <person name="Lv Z."/>
        </authorList>
    </citation>
    <scope>NUCLEOTIDE SEQUENCE</scope>
    <source>
        <strain evidence="4">LV_2022a</strain>
    </source>
</reference>
<dbReference type="InterPro" id="IPR008139">
    <property type="entry name" value="SaposinB_dom"/>
</dbReference>
<feature type="chain" id="PRO_5042065144" description="Saposin B-type domain-containing protein" evidence="2">
    <location>
        <begin position="23"/>
        <end position="173"/>
    </location>
</feature>
<dbReference type="InterPro" id="IPR011001">
    <property type="entry name" value="Saposin-like"/>
</dbReference>
<reference evidence="4" key="2">
    <citation type="journal article" date="2023" name="Infect Dis Poverty">
        <title>Chromosome-scale genome of the human blood fluke Schistosoma mekongi and its implications for public health.</title>
        <authorList>
            <person name="Zhou M."/>
            <person name="Xu L."/>
            <person name="Xu D."/>
            <person name="Chen W."/>
            <person name="Khan J."/>
            <person name="Hu Y."/>
            <person name="Huang H."/>
            <person name="Wei H."/>
            <person name="Zhang Y."/>
            <person name="Chusongsang P."/>
            <person name="Tanasarnprasert K."/>
            <person name="Hu X."/>
            <person name="Limpanont Y."/>
            <person name="Lv Z."/>
        </authorList>
    </citation>
    <scope>NUCLEOTIDE SEQUENCE</scope>
    <source>
        <strain evidence="4">LV_2022a</strain>
    </source>
</reference>
<accession>A0AAE1Z9I5</accession>
<gene>
    <name evidence="4" type="ORF">MN116_007221</name>
</gene>
<keyword evidence="2" id="KW-0732">Signal</keyword>
<comment type="caution">
    <text evidence="4">The sequence shown here is derived from an EMBL/GenBank/DDBJ whole genome shotgun (WGS) entry which is preliminary data.</text>
</comment>